<dbReference type="OrthoDB" id="10563652at2759"/>
<evidence type="ECO:0000313" key="3">
    <source>
        <dbReference type="Proteomes" id="UP000191342"/>
    </source>
</evidence>
<gene>
    <name evidence="2" type="ORF">PENFLA_c019G05951</name>
</gene>
<comment type="caution">
    <text evidence="2">The sequence shown here is derived from an EMBL/GenBank/DDBJ whole genome shotgun (WGS) entry which is preliminary data.</text>
</comment>
<organism evidence="2 3">
    <name type="scientific">Penicillium flavigenum</name>
    <dbReference type="NCBI Taxonomy" id="254877"/>
    <lineage>
        <taxon>Eukaryota</taxon>
        <taxon>Fungi</taxon>
        <taxon>Dikarya</taxon>
        <taxon>Ascomycota</taxon>
        <taxon>Pezizomycotina</taxon>
        <taxon>Eurotiomycetes</taxon>
        <taxon>Eurotiomycetidae</taxon>
        <taxon>Eurotiales</taxon>
        <taxon>Aspergillaceae</taxon>
        <taxon>Penicillium</taxon>
    </lineage>
</organism>
<keyword evidence="3" id="KW-1185">Reference proteome</keyword>
<reference evidence="3" key="1">
    <citation type="journal article" date="2017" name="Nat. Microbiol.">
        <title>Global analysis of biosynthetic gene clusters reveals vast potential of secondary metabolite production in Penicillium species.</title>
        <authorList>
            <person name="Nielsen J.C."/>
            <person name="Grijseels S."/>
            <person name="Prigent S."/>
            <person name="Ji B."/>
            <person name="Dainat J."/>
            <person name="Nielsen K.F."/>
            <person name="Frisvad J.C."/>
            <person name="Workman M."/>
            <person name="Nielsen J."/>
        </authorList>
    </citation>
    <scope>NUCLEOTIDE SEQUENCE [LARGE SCALE GENOMIC DNA]</scope>
    <source>
        <strain evidence="3">IBT 14082</strain>
    </source>
</reference>
<feature type="compositionally biased region" description="Polar residues" evidence="1">
    <location>
        <begin position="34"/>
        <end position="85"/>
    </location>
</feature>
<protein>
    <submittedName>
        <fullName evidence="2">Uncharacterized protein</fullName>
    </submittedName>
</protein>
<dbReference type="STRING" id="254877.A0A1V6SYP0"/>
<name>A0A1V6SYP0_9EURO</name>
<dbReference type="EMBL" id="MLQL01000019">
    <property type="protein sequence ID" value="OQE19205.1"/>
    <property type="molecule type" value="Genomic_DNA"/>
</dbReference>
<sequence length="127" mass="15158">MHTKRPRYQCSCFKRSPQSNAHYHWTFRIRPSDTTDFNNHRLQQPPTSTTTDFNNHRLQQPPTSTTTDFNNHRLQQPPTSTTTDFNNHRLQHPRVFNTPKQTHSEINGFIITAWLTGWEIIYHLFKI</sequence>
<feature type="region of interest" description="Disordered" evidence="1">
    <location>
        <begin position="34"/>
        <end position="88"/>
    </location>
</feature>
<proteinExistence type="predicted"/>
<dbReference type="Proteomes" id="UP000191342">
    <property type="component" value="Unassembled WGS sequence"/>
</dbReference>
<evidence type="ECO:0000313" key="2">
    <source>
        <dbReference type="EMBL" id="OQE19205.1"/>
    </source>
</evidence>
<dbReference type="AlphaFoldDB" id="A0A1V6SYP0"/>
<evidence type="ECO:0000256" key="1">
    <source>
        <dbReference type="SAM" id="MobiDB-lite"/>
    </source>
</evidence>
<accession>A0A1V6SYP0</accession>